<gene>
    <name evidence="4" type="ORF">PDE001_LOCUS9389</name>
</gene>
<comment type="subcellular location">
    <subcellularLocation>
        <location evidence="1">Membrane</location>
    </subcellularLocation>
</comment>
<dbReference type="SUPFAM" id="SSF53254">
    <property type="entry name" value="Phosphoglycerate mutase-like"/>
    <property type="match status" value="1"/>
</dbReference>
<dbReference type="AlphaFoldDB" id="A0AAV0V940"/>
<dbReference type="Proteomes" id="UP001162029">
    <property type="component" value="Unassembled WGS sequence"/>
</dbReference>
<evidence type="ECO:0000256" key="2">
    <source>
        <dbReference type="ARBA" id="ARBA00022729"/>
    </source>
</evidence>
<reference evidence="4" key="1">
    <citation type="submission" date="2022-12" db="EMBL/GenBank/DDBJ databases">
        <authorList>
            <person name="Webb A."/>
        </authorList>
    </citation>
    <scope>NUCLEOTIDE SEQUENCE</scope>
    <source>
        <strain evidence="4">Pd1</strain>
    </source>
</reference>
<evidence type="ECO:0000256" key="3">
    <source>
        <dbReference type="ARBA" id="ARBA00023136"/>
    </source>
</evidence>
<keyword evidence="5" id="KW-1185">Reference proteome</keyword>
<dbReference type="PANTHER" id="PTHR20963:SF8">
    <property type="entry name" value="MULTIPLE INOSITOL POLYPHOSPHATE PHOSPHATASE 1"/>
    <property type="match status" value="1"/>
</dbReference>
<dbReference type="InterPro" id="IPR029033">
    <property type="entry name" value="His_PPase_superfam"/>
</dbReference>
<name>A0AAV0V940_9STRA</name>
<sequence length="101" mass="11667">MTLLGYGDRSPLLSNATDVEIASRGFRTSILSPFAANLEFRLFKTKSTQEFFVQILVNEKEIPIPGCGRVFCKLSKLEHLWRYYLKTYDFRADCLLSTKLH</sequence>
<proteinExistence type="predicted"/>
<keyword evidence="3" id="KW-0472">Membrane</keyword>
<evidence type="ECO:0000313" key="5">
    <source>
        <dbReference type="Proteomes" id="UP001162029"/>
    </source>
</evidence>
<evidence type="ECO:0000256" key="1">
    <source>
        <dbReference type="ARBA" id="ARBA00004370"/>
    </source>
</evidence>
<protein>
    <submittedName>
        <fullName evidence="4">Uncharacterized protein</fullName>
    </submittedName>
</protein>
<dbReference type="GO" id="GO:0052745">
    <property type="term" value="F:inositol phosphate phosphatase activity"/>
    <property type="evidence" value="ECO:0007669"/>
    <property type="project" value="TreeGrafter"/>
</dbReference>
<organism evidence="4 5">
    <name type="scientific">Peronospora destructor</name>
    <dbReference type="NCBI Taxonomy" id="86335"/>
    <lineage>
        <taxon>Eukaryota</taxon>
        <taxon>Sar</taxon>
        <taxon>Stramenopiles</taxon>
        <taxon>Oomycota</taxon>
        <taxon>Peronosporomycetes</taxon>
        <taxon>Peronosporales</taxon>
        <taxon>Peronosporaceae</taxon>
        <taxon>Peronospora</taxon>
    </lineage>
</organism>
<dbReference type="PANTHER" id="PTHR20963">
    <property type="entry name" value="MULTIPLE INOSITOL POLYPHOSPHATE PHOSPHATASE-RELATED"/>
    <property type="match status" value="1"/>
</dbReference>
<comment type="caution">
    <text evidence="4">The sequence shown here is derived from an EMBL/GenBank/DDBJ whole genome shotgun (WGS) entry which is preliminary data.</text>
</comment>
<dbReference type="Gene3D" id="3.40.50.1240">
    <property type="entry name" value="Phosphoglycerate mutase-like"/>
    <property type="match status" value="1"/>
</dbReference>
<evidence type="ECO:0000313" key="4">
    <source>
        <dbReference type="EMBL" id="CAI5744229.1"/>
    </source>
</evidence>
<keyword evidence="2" id="KW-0732">Signal</keyword>
<accession>A0AAV0V940</accession>
<dbReference type="GO" id="GO:0016020">
    <property type="term" value="C:membrane"/>
    <property type="evidence" value="ECO:0007669"/>
    <property type="project" value="UniProtKB-SubCell"/>
</dbReference>
<dbReference type="GO" id="GO:0003993">
    <property type="term" value="F:acid phosphatase activity"/>
    <property type="evidence" value="ECO:0007669"/>
    <property type="project" value="TreeGrafter"/>
</dbReference>
<dbReference type="EMBL" id="CANTFM010002056">
    <property type="protein sequence ID" value="CAI5744229.1"/>
    <property type="molecule type" value="Genomic_DNA"/>
</dbReference>